<accession>A0A543P084</accession>
<dbReference type="AlphaFoldDB" id="A0A543P084"/>
<keyword evidence="4" id="KW-1185">Reference proteome</keyword>
<keyword evidence="2" id="KW-0472">Membrane</keyword>
<protein>
    <submittedName>
        <fullName evidence="3">Uncharacterized protein</fullName>
    </submittedName>
</protein>
<dbReference type="EMBL" id="VFQE01000002">
    <property type="protein sequence ID" value="TQN37512.1"/>
    <property type="molecule type" value="Genomic_DNA"/>
</dbReference>
<keyword evidence="2" id="KW-1133">Transmembrane helix</keyword>
<evidence type="ECO:0000313" key="3">
    <source>
        <dbReference type="EMBL" id="TQN37512.1"/>
    </source>
</evidence>
<feature type="transmembrane region" description="Helical" evidence="2">
    <location>
        <begin position="33"/>
        <end position="55"/>
    </location>
</feature>
<dbReference type="OrthoDB" id="5197160at2"/>
<evidence type="ECO:0000313" key="4">
    <source>
        <dbReference type="Proteomes" id="UP000319865"/>
    </source>
</evidence>
<comment type="caution">
    <text evidence="3">The sequence shown here is derived from an EMBL/GenBank/DDBJ whole genome shotgun (WGS) entry which is preliminary data.</text>
</comment>
<keyword evidence="2" id="KW-0812">Transmembrane</keyword>
<name>A0A543P084_9ACTN</name>
<dbReference type="Proteomes" id="UP000319865">
    <property type="component" value="Unassembled WGS sequence"/>
</dbReference>
<proteinExistence type="predicted"/>
<organism evidence="3 4">
    <name type="scientific">Blastococcus colisei</name>
    <dbReference type="NCBI Taxonomy" id="1564162"/>
    <lineage>
        <taxon>Bacteria</taxon>
        <taxon>Bacillati</taxon>
        <taxon>Actinomycetota</taxon>
        <taxon>Actinomycetes</taxon>
        <taxon>Geodermatophilales</taxon>
        <taxon>Geodermatophilaceae</taxon>
        <taxon>Blastococcus</taxon>
    </lineage>
</organism>
<gene>
    <name evidence="3" type="ORF">FHU33_4164</name>
</gene>
<dbReference type="RefSeq" id="WP_142027470.1">
    <property type="nucleotide sequence ID" value="NZ_VFQE01000002.1"/>
</dbReference>
<sequence>MSPFRWDVLLVGFVLALPVLALGLRGDLSTEEMMTRVLWCLGAGYVVVAVLRFATTPPPAPKTPKASRPAPEPTEPADSSPAA</sequence>
<feature type="region of interest" description="Disordered" evidence="1">
    <location>
        <begin position="56"/>
        <end position="83"/>
    </location>
</feature>
<evidence type="ECO:0000256" key="2">
    <source>
        <dbReference type="SAM" id="Phobius"/>
    </source>
</evidence>
<evidence type="ECO:0000256" key="1">
    <source>
        <dbReference type="SAM" id="MobiDB-lite"/>
    </source>
</evidence>
<reference evidence="3 4" key="1">
    <citation type="submission" date="2019-06" db="EMBL/GenBank/DDBJ databases">
        <title>Sequencing the genomes of 1000 actinobacteria strains.</title>
        <authorList>
            <person name="Klenk H.-P."/>
        </authorList>
    </citation>
    <scope>NUCLEOTIDE SEQUENCE [LARGE SCALE GENOMIC DNA]</scope>
    <source>
        <strain evidence="3 4">DSM 46837</strain>
    </source>
</reference>